<dbReference type="PANTHER" id="PTHR43298">
    <property type="entry name" value="MULTIDRUG RESISTANCE PROTEIN NORM-RELATED"/>
    <property type="match status" value="1"/>
</dbReference>
<dbReference type="GO" id="GO:0042910">
    <property type="term" value="F:xenobiotic transmembrane transporter activity"/>
    <property type="evidence" value="ECO:0007669"/>
    <property type="project" value="InterPro"/>
</dbReference>
<keyword evidence="2" id="KW-0812">Transmembrane</keyword>
<feature type="transmembrane region" description="Helical" evidence="2">
    <location>
        <begin position="196"/>
        <end position="216"/>
    </location>
</feature>
<evidence type="ECO:0000313" key="3">
    <source>
        <dbReference type="EMBL" id="CEN34081.1"/>
    </source>
</evidence>
<dbReference type="GO" id="GO:0005886">
    <property type="term" value="C:plasma membrane"/>
    <property type="evidence" value="ECO:0007669"/>
    <property type="project" value="TreeGrafter"/>
</dbReference>
<accession>A0A0B7H3B4</accession>
<gene>
    <name evidence="3" type="ORF">CCAN12_500046</name>
</gene>
<keyword evidence="2" id="KW-0472">Membrane</keyword>
<evidence type="ECO:0000256" key="1">
    <source>
        <dbReference type="ARBA" id="ARBA00022448"/>
    </source>
</evidence>
<evidence type="ECO:0000313" key="4">
    <source>
        <dbReference type="Proteomes" id="UP000044026"/>
    </source>
</evidence>
<feature type="transmembrane region" description="Helical" evidence="2">
    <location>
        <begin position="74"/>
        <end position="95"/>
    </location>
</feature>
<proteinExistence type="predicted"/>
<reference evidence="3 4" key="1">
    <citation type="submission" date="2015-01" db="EMBL/GenBank/DDBJ databases">
        <authorList>
            <person name="Xiang T."/>
            <person name="Song Y."/>
            <person name="Huang L."/>
            <person name="Wang B."/>
            <person name="Wu P."/>
        </authorList>
    </citation>
    <scope>NUCLEOTIDE SEQUENCE [LARGE SCALE GENOMIC DNA]</scope>
    <source>
        <strain evidence="3 4">Cc12</strain>
    </source>
</reference>
<sequence>MMPILLWFILLRLKKTKDLIRNLNWKNIERFKIRKITNLGVPSGMQMVFEVGIFTAAIWISGVLGKNPQAANQVALNLSSMTFMVASGLSVAAMIRVGNQRGLRDFANLRRIALSVFLLVFFTQTCFASFFALFRHWLPTLYLDMNDIVNQSDNLEVISEAAKLLLIAAIFQISDGLQVAALGALRGLQDVKKPMYITFVAYWVISFPISYILGLHTPLGGMGIWIGLLLGLTIAAIWLLWRFHKITLKMINN</sequence>
<dbReference type="EMBL" id="CDOE01000046">
    <property type="protein sequence ID" value="CEN34081.1"/>
    <property type="molecule type" value="Genomic_DNA"/>
</dbReference>
<dbReference type="AlphaFoldDB" id="A0A0B7H3B4"/>
<protein>
    <submittedName>
        <fullName evidence="3">Putative multidrug resistance protein NorM</fullName>
    </submittedName>
</protein>
<feature type="transmembrane region" description="Helical" evidence="2">
    <location>
        <begin position="222"/>
        <end position="241"/>
    </location>
</feature>
<dbReference type="Pfam" id="PF01554">
    <property type="entry name" value="MatE"/>
    <property type="match status" value="1"/>
</dbReference>
<keyword evidence="2" id="KW-1133">Transmembrane helix</keyword>
<organism evidence="3 4">
    <name type="scientific">Capnocytophaga canimorsus</name>
    <dbReference type="NCBI Taxonomy" id="28188"/>
    <lineage>
        <taxon>Bacteria</taxon>
        <taxon>Pseudomonadati</taxon>
        <taxon>Bacteroidota</taxon>
        <taxon>Flavobacteriia</taxon>
        <taxon>Flavobacteriales</taxon>
        <taxon>Flavobacteriaceae</taxon>
        <taxon>Capnocytophaga</taxon>
    </lineage>
</organism>
<keyword evidence="1" id="KW-0813">Transport</keyword>
<dbReference type="InterPro" id="IPR002528">
    <property type="entry name" value="MATE_fam"/>
</dbReference>
<dbReference type="InterPro" id="IPR050222">
    <property type="entry name" value="MATE_MdtK"/>
</dbReference>
<evidence type="ECO:0000256" key="2">
    <source>
        <dbReference type="SAM" id="Phobius"/>
    </source>
</evidence>
<dbReference type="GO" id="GO:0015297">
    <property type="term" value="F:antiporter activity"/>
    <property type="evidence" value="ECO:0007669"/>
    <property type="project" value="InterPro"/>
</dbReference>
<dbReference type="PANTHER" id="PTHR43298:SF2">
    <property type="entry name" value="FMN_FAD EXPORTER YEEO-RELATED"/>
    <property type="match status" value="1"/>
</dbReference>
<dbReference type="Proteomes" id="UP000044026">
    <property type="component" value="Unassembled WGS sequence"/>
</dbReference>
<feature type="transmembrane region" description="Helical" evidence="2">
    <location>
        <begin position="116"/>
        <end position="138"/>
    </location>
</feature>
<name>A0A0B7H3B4_9FLAO</name>